<gene>
    <name evidence="2" type="ORF">SAMN04489732_10379</name>
</gene>
<sequence>MKAVRSSGALPRHLRLLKPIVSRSGRVPDRLEAWAIVLLGLLAAVSIAVVGVLSAAEYGRLAATAAAEARSHHLTVAKLRPDVPAPPGEAPGGGAGIAGLRSVTADWSAPDGRPRRGVVQVARGPALPTQVPVWTDQSGRRVAPPLSGSDAFITAVVGGALAESAALAVLGGGYLVSRRLLDKHRARLWERALAHLGGNATTP</sequence>
<dbReference type="AlphaFoldDB" id="A0A1H8U5T3"/>
<dbReference type="InterPro" id="IPR039708">
    <property type="entry name" value="MT1774/Rv1733c-like"/>
</dbReference>
<feature type="transmembrane region" description="Helical" evidence="1">
    <location>
        <begin position="33"/>
        <end position="56"/>
    </location>
</feature>
<accession>A0A1H8U5T3</accession>
<evidence type="ECO:0000256" key="1">
    <source>
        <dbReference type="SAM" id="Phobius"/>
    </source>
</evidence>
<protein>
    <recommendedName>
        <fullName evidence="4">Transmembrane protein</fullName>
    </recommendedName>
</protein>
<dbReference type="RefSeq" id="WP_143086158.1">
    <property type="nucleotide sequence ID" value="NZ_FOEF01000003.1"/>
</dbReference>
<dbReference type="PANTHER" id="PTHR42305:SF1">
    <property type="entry name" value="MEMBRANE PROTEIN RV1733C-RELATED"/>
    <property type="match status" value="1"/>
</dbReference>
<name>A0A1H8U5T3_9PSEU</name>
<organism evidence="2 3">
    <name type="scientific">Amycolatopsis saalfeldensis</name>
    <dbReference type="NCBI Taxonomy" id="394193"/>
    <lineage>
        <taxon>Bacteria</taxon>
        <taxon>Bacillati</taxon>
        <taxon>Actinomycetota</taxon>
        <taxon>Actinomycetes</taxon>
        <taxon>Pseudonocardiales</taxon>
        <taxon>Pseudonocardiaceae</taxon>
        <taxon>Amycolatopsis</taxon>
    </lineage>
</organism>
<evidence type="ECO:0000313" key="3">
    <source>
        <dbReference type="Proteomes" id="UP000198582"/>
    </source>
</evidence>
<reference evidence="2 3" key="1">
    <citation type="submission" date="2016-10" db="EMBL/GenBank/DDBJ databases">
        <authorList>
            <person name="de Groot N.N."/>
        </authorList>
    </citation>
    <scope>NUCLEOTIDE SEQUENCE [LARGE SCALE GENOMIC DNA]</scope>
    <source>
        <strain evidence="2 3">DSM 44993</strain>
    </source>
</reference>
<dbReference type="PANTHER" id="PTHR42305">
    <property type="entry name" value="MEMBRANE PROTEIN RV1733C-RELATED"/>
    <property type="match status" value="1"/>
</dbReference>
<evidence type="ECO:0008006" key="4">
    <source>
        <dbReference type="Google" id="ProtNLM"/>
    </source>
</evidence>
<dbReference type="STRING" id="394193.SAMN04489732_10379"/>
<dbReference type="Proteomes" id="UP000198582">
    <property type="component" value="Unassembled WGS sequence"/>
</dbReference>
<keyword evidence="1" id="KW-0472">Membrane</keyword>
<keyword evidence="1" id="KW-0812">Transmembrane</keyword>
<dbReference type="EMBL" id="FOEF01000003">
    <property type="protein sequence ID" value="SEO98416.1"/>
    <property type="molecule type" value="Genomic_DNA"/>
</dbReference>
<keyword evidence="3" id="KW-1185">Reference proteome</keyword>
<feature type="transmembrane region" description="Helical" evidence="1">
    <location>
        <begin position="151"/>
        <end position="177"/>
    </location>
</feature>
<keyword evidence="1" id="KW-1133">Transmembrane helix</keyword>
<proteinExistence type="predicted"/>
<evidence type="ECO:0000313" key="2">
    <source>
        <dbReference type="EMBL" id="SEO98416.1"/>
    </source>
</evidence>
<dbReference type="OrthoDB" id="3637369at2"/>